<comment type="caution">
    <text evidence="2">The sequence shown here is derived from an EMBL/GenBank/DDBJ whole genome shotgun (WGS) entry which is preliminary data.</text>
</comment>
<dbReference type="Proteomes" id="UP000325466">
    <property type="component" value="Unassembled WGS sequence"/>
</dbReference>
<reference evidence="2 3" key="1">
    <citation type="journal article" date="2018" name="Biodegradation">
        <title>1,4-Dioxane degradation characteristics of Rhodococcus aetherivorans JCM 14343.</title>
        <authorList>
            <person name="Inoue D."/>
            <person name="Tsunoda T."/>
            <person name="Yamamoto N."/>
            <person name="Ike M."/>
            <person name="Sei K."/>
        </authorList>
    </citation>
    <scope>NUCLEOTIDE SEQUENCE [LARGE SCALE GENOMIC DNA]</scope>
    <source>
        <strain evidence="2 3">JCM 14343</strain>
    </source>
</reference>
<proteinExistence type="predicted"/>
<dbReference type="EMBL" id="BLAH01000135">
    <property type="protein sequence ID" value="GES39826.1"/>
    <property type="molecule type" value="Genomic_DNA"/>
</dbReference>
<evidence type="ECO:0000313" key="2">
    <source>
        <dbReference type="EMBL" id="GES39826.1"/>
    </source>
</evidence>
<protein>
    <submittedName>
        <fullName evidence="2">Uncharacterized protein</fullName>
    </submittedName>
</protein>
<feature type="region of interest" description="Disordered" evidence="1">
    <location>
        <begin position="1"/>
        <end position="26"/>
    </location>
</feature>
<keyword evidence="3" id="KW-1185">Reference proteome</keyword>
<evidence type="ECO:0000313" key="3">
    <source>
        <dbReference type="Proteomes" id="UP000325466"/>
    </source>
</evidence>
<name>A0ABQ0YTT4_9NOCA</name>
<accession>A0ABQ0YTT4</accession>
<sequence>MIPYVAIGRRAEERRSSAPAVPWGGPPFPPFPALPRRRASLPERIQSAVGSITSAVATRGVDHLGTVFDPGWGVLRSVS</sequence>
<evidence type="ECO:0000256" key="1">
    <source>
        <dbReference type="SAM" id="MobiDB-lite"/>
    </source>
</evidence>
<gene>
    <name evidence="2" type="ORF">RAJCM14343_5104</name>
</gene>
<organism evidence="2 3">
    <name type="scientific">Rhodococcus aetherivorans</name>
    <dbReference type="NCBI Taxonomy" id="191292"/>
    <lineage>
        <taxon>Bacteria</taxon>
        <taxon>Bacillati</taxon>
        <taxon>Actinomycetota</taxon>
        <taxon>Actinomycetes</taxon>
        <taxon>Mycobacteriales</taxon>
        <taxon>Nocardiaceae</taxon>
        <taxon>Rhodococcus</taxon>
    </lineage>
</organism>